<dbReference type="InterPro" id="IPR015255">
    <property type="entry name" value="Vitellinogen_open_b-sht"/>
</dbReference>
<dbReference type="SMART" id="SM01169">
    <property type="entry name" value="DUF1943"/>
    <property type="match status" value="1"/>
</dbReference>
<dbReference type="SMART" id="SM00638">
    <property type="entry name" value="LPD_N"/>
    <property type="match status" value="1"/>
</dbReference>
<dbReference type="GO" id="GO:0045735">
    <property type="term" value="F:nutrient reservoir activity"/>
    <property type="evidence" value="ECO:0007669"/>
    <property type="project" value="UniProtKB-KW"/>
</dbReference>
<evidence type="ECO:0000259" key="7">
    <source>
        <dbReference type="PROSITE" id="PS51211"/>
    </source>
</evidence>
<name>A0A224YUL1_9ACAR</name>
<dbReference type="PROSITE" id="PS51233">
    <property type="entry name" value="VWFD"/>
    <property type="match status" value="1"/>
</dbReference>
<dbReference type="InterPro" id="IPR050733">
    <property type="entry name" value="Vitellogenin/Apolipophorin"/>
</dbReference>
<dbReference type="Pfam" id="PF01347">
    <property type="entry name" value="Vitellogenin_N"/>
    <property type="match status" value="1"/>
</dbReference>
<dbReference type="Gene3D" id="2.30.230.10">
    <property type="entry name" value="Lipovitellin, beta-sheet shell regions, chain A"/>
    <property type="match status" value="1"/>
</dbReference>
<dbReference type="SMART" id="SM00216">
    <property type="entry name" value="VWD"/>
    <property type="match status" value="1"/>
</dbReference>
<protein>
    <submittedName>
        <fullName evidence="9">Lipoprotein amino terminal region</fullName>
    </submittedName>
</protein>
<dbReference type="InterPro" id="IPR015819">
    <property type="entry name" value="Lipid_transp_b-sht_shell"/>
</dbReference>
<dbReference type="InterPro" id="IPR011030">
    <property type="entry name" value="Lipovitellin_superhlx_dom"/>
</dbReference>
<dbReference type="InterPro" id="IPR015816">
    <property type="entry name" value="Vitellinogen_b-sht_N"/>
</dbReference>
<dbReference type="GO" id="GO:0005319">
    <property type="term" value="F:lipid transporter activity"/>
    <property type="evidence" value="ECO:0007669"/>
    <property type="project" value="InterPro"/>
</dbReference>
<dbReference type="InterPro" id="IPR001747">
    <property type="entry name" value="Vitellogenin_N"/>
</dbReference>
<sequence>MRVLWLSLLVVAASGFEVGKEYVYKYKGTLRVENPEQPLQSSGIAFQSRLVLQPTPDGTHFKLLNFEADSFNSEHIDVAHHEFNYAANENLAGVLEHPFTAKFDEGKLEEFVIGKNEPLFVRNLKKGILSLFQVDLVKGRHEHHDDKEYHVKEDGLHGPCDTLYIVHEEEHGEIELTKVKNLEKCDHHIYSFYGHEKGKRCLKCKEVATNPRTATSEVYYELKGTAQHYVIDHAWAEAEQLFKPHGDGKQFHVILNRTLDLLEEHDAPTTDTTLQDAGEKEHSLAQEFPETHDLQNPEELKHPNRLVAHFGLTPNKEDFVEGLQKLAHIEYTDEDIKEIDNKESGSLLFMMLFHNFLTFSYDDINDVYQNHVLTAPEDIKESLRSIFLDLLAAAGLNPHVTFGLNLIKHNELSVDAAESFYTKLHLNLKEVSPALLQEIADSCKSEAVKSHREIWTSCKLAASAIAGGKGCKHAHDDHEEDHDTCAPEIISHMFNYSVTPRDIENEPEYESTVFIRAAGNLGTRKAMHYLERFIYPKWHANEPKRMAALWALKQAAKQHPELARSIALPVFHNTSEPSEIRIAAFLVTVVTDPDLFVLRHIGLEVLTDPSDQVVSFVTSAFRALANSKYPCHKALAQKLQYVLPLWETNPRFRKPLDKASSHLQISSGYNPKYDYGGLTLVEMIRSHDSYLPRNLYITMKDYVAGHSTDTVAFSFESWGLDKLLNRLVGPQPGSTKSLWNFMGRRRFPRDASVKERKEIEDALHIHEREYDPVYARLSLSVFGKAVDSWDFDESIFEAVKTKDAPEKTVEKILGKAVRKKSFYVSQDMTYLHPTELGVPVFFDFKQAEFIYANREKIDLTHGDNAEIHLGIKRHYLYETRLQQMVGFAWTYTRSSLGSGYDARTVISWPLDLKATIAPLEGKLSLNRPLHLPWNAMNHHFHPFTFNTPYDLTRSHSNAITEFTAKAKPLYRPDELLEFDRHYFGEIFGVGMNVKGHLIKRGLSQAMFEFYHGMTWRERFYYLQINPNWHPRSVKVYFEPAGDAPTKEMDIDIAYKFLEPDDERHSHFKVHDQIGEDPEVPSTHVLNVNVNFKGDAKERKVAAELRYSFNHDLFNHKFQFFYERTPFRSDDHEGLKICLDASAKFPHPDWSRVNELATFYQGKHIDANLDIHYGSSCDESQSSIHLHGQYTHTDSDEVQLVNAAAGKPIIGNLRYNGLHRMALKCQAGREHGIAFNYYCLKFLRHSSRLAKLTADVEWKNYKPLLNKLFPLHTKYQALRPEHGGFFGVIRSHFTGENGKLHVVSQVPWWDPKEEPHTNMLITTEDGQHFHHWNVPTFSHMLEPRVFSSLGYSNMGEYAKQYKHRYCDLQSLSLRTFDGTLVKLPETDCYKVVSRDCSPNKRFLVLARSTNNPSLTKALKVFIHTTKLEILPVTEDSGLIVRVDGNKVEVVPGRPYSHTDHDVELFEVRTQEKWFEVISKPYGLYLTFNGNLLFVQTAPFYRGKLCGLCGDYNLDKNHELSGPDGHLYNNTLEFAKSYVVPSPDCHAPAH</sequence>
<evidence type="ECO:0000313" key="9">
    <source>
        <dbReference type="EMBL" id="MAA20605.1"/>
    </source>
</evidence>
<feature type="domain" description="Vitellogenin" evidence="7">
    <location>
        <begin position="16"/>
        <end position="695"/>
    </location>
</feature>
<dbReference type="InterPro" id="IPR001846">
    <property type="entry name" value="VWF_type-D"/>
</dbReference>
<evidence type="ECO:0000256" key="4">
    <source>
        <dbReference type="ARBA" id="ARBA00023180"/>
    </source>
</evidence>
<keyword evidence="9" id="KW-0449">Lipoprotein</keyword>
<dbReference type="SUPFAM" id="SSF56968">
    <property type="entry name" value="Lipovitellin-phosvitin complex, beta-sheet shell regions"/>
    <property type="match status" value="2"/>
</dbReference>
<dbReference type="Gene3D" id="1.25.10.20">
    <property type="entry name" value="Vitellinogen, superhelical"/>
    <property type="match status" value="1"/>
</dbReference>
<evidence type="ECO:0000256" key="1">
    <source>
        <dbReference type="ARBA" id="ARBA00022729"/>
    </source>
</evidence>
<reference evidence="9" key="1">
    <citation type="journal article" date="2017" name="Parasit. Vectors">
        <title>Sialotranscriptomics of Rhipicephalus zambeziensis reveals intricate expression profiles of secretory proteins and suggests tight temporal transcriptional regulation during blood-feeding.</title>
        <authorList>
            <person name="de Castro M.H."/>
            <person name="de Klerk D."/>
            <person name="Pienaar R."/>
            <person name="Rees D.J.G."/>
            <person name="Mans B.J."/>
        </authorList>
    </citation>
    <scope>NUCLEOTIDE SEQUENCE</scope>
    <source>
        <tissue evidence="9">Salivary glands</tissue>
    </source>
</reference>
<comment type="caution">
    <text evidence="5">Lacks conserved residue(s) required for the propagation of feature annotation.</text>
</comment>
<proteinExistence type="predicted"/>
<keyword evidence="2" id="KW-0758">Storage protein</keyword>
<dbReference type="SUPFAM" id="SSF48431">
    <property type="entry name" value="Lipovitellin-phosvitin complex, superhelical domain"/>
    <property type="match status" value="1"/>
</dbReference>
<dbReference type="PANTHER" id="PTHR23345">
    <property type="entry name" value="VITELLOGENIN-RELATED"/>
    <property type="match status" value="1"/>
</dbReference>
<feature type="signal peptide" evidence="6">
    <location>
        <begin position="1"/>
        <end position="15"/>
    </location>
</feature>
<evidence type="ECO:0000256" key="6">
    <source>
        <dbReference type="SAM" id="SignalP"/>
    </source>
</evidence>
<dbReference type="Pfam" id="PF09172">
    <property type="entry name" value="Vit_open_b-sht"/>
    <property type="match status" value="1"/>
</dbReference>
<evidence type="ECO:0000259" key="8">
    <source>
        <dbReference type="PROSITE" id="PS51233"/>
    </source>
</evidence>
<dbReference type="PROSITE" id="PS51211">
    <property type="entry name" value="VITELLOGENIN"/>
    <property type="match status" value="1"/>
</dbReference>
<feature type="disulfide bond" evidence="5">
    <location>
        <begin position="201"/>
        <end position="204"/>
    </location>
</feature>
<accession>A0A224YUL1</accession>
<organism evidence="9">
    <name type="scientific">Rhipicephalus zambeziensis</name>
    <dbReference type="NCBI Taxonomy" id="60191"/>
    <lineage>
        <taxon>Eukaryota</taxon>
        <taxon>Metazoa</taxon>
        <taxon>Ecdysozoa</taxon>
        <taxon>Arthropoda</taxon>
        <taxon>Chelicerata</taxon>
        <taxon>Arachnida</taxon>
        <taxon>Acari</taxon>
        <taxon>Parasitiformes</taxon>
        <taxon>Ixodida</taxon>
        <taxon>Ixodoidea</taxon>
        <taxon>Ixodidae</taxon>
        <taxon>Rhipicephalinae</taxon>
        <taxon>Rhipicephalus</taxon>
        <taxon>Rhipicephalus</taxon>
    </lineage>
</organism>
<evidence type="ECO:0000256" key="5">
    <source>
        <dbReference type="PROSITE-ProRule" id="PRU00557"/>
    </source>
</evidence>
<dbReference type="Pfam" id="PF00094">
    <property type="entry name" value="VWD"/>
    <property type="match status" value="1"/>
</dbReference>
<evidence type="ECO:0000256" key="3">
    <source>
        <dbReference type="ARBA" id="ARBA00023157"/>
    </source>
</evidence>
<feature type="chain" id="PRO_5012850037" evidence="6">
    <location>
        <begin position="16"/>
        <end position="1548"/>
    </location>
</feature>
<keyword evidence="1 6" id="KW-0732">Signal</keyword>
<evidence type="ECO:0000256" key="2">
    <source>
        <dbReference type="ARBA" id="ARBA00022761"/>
    </source>
</evidence>
<feature type="domain" description="VWFD" evidence="8">
    <location>
        <begin position="1363"/>
        <end position="1544"/>
    </location>
</feature>
<dbReference type="EMBL" id="GFPF01009459">
    <property type="protein sequence ID" value="MAA20605.1"/>
    <property type="molecule type" value="Transcribed_RNA"/>
</dbReference>
<keyword evidence="3 5" id="KW-1015">Disulfide bond</keyword>
<dbReference type="PANTHER" id="PTHR23345:SF15">
    <property type="entry name" value="VITELLOGENIN 1-RELATED"/>
    <property type="match status" value="1"/>
</dbReference>
<keyword evidence="4" id="KW-0325">Glycoprotein</keyword>